<evidence type="ECO:0000256" key="3">
    <source>
        <dbReference type="SAM" id="MobiDB-lite"/>
    </source>
</evidence>
<dbReference type="InterPro" id="IPR036864">
    <property type="entry name" value="Zn2-C6_fun-type_DNA-bd_sf"/>
</dbReference>
<accession>A0A9P9DMK4</accession>
<evidence type="ECO:0000256" key="2">
    <source>
        <dbReference type="ARBA" id="ARBA00023242"/>
    </source>
</evidence>
<dbReference type="Gene3D" id="4.10.240.10">
    <property type="entry name" value="Zn(2)-C6 fungal-type DNA-binding domain"/>
    <property type="match status" value="1"/>
</dbReference>
<dbReference type="EMBL" id="JAGMUV010000024">
    <property type="protein sequence ID" value="KAH7121677.1"/>
    <property type="molecule type" value="Genomic_DNA"/>
</dbReference>
<proteinExistence type="predicted"/>
<protein>
    <submittedName>
        <fullName evidence="5">Fungal-specific transcription factor domain-containing protein</fullName>
    </submittedName>
</protein>
<comment type="caution">
    <text evidence="5">The sequence shown here is derived from an EMBL/GenBank/DDBJ whole genome shotgun (WGS) entry which is preliminary data.</text>
</comment>
<evidence type="ECO:0000313" key="6">
    <source>
        <dbReference type="Proteomes" id="UP000738349"/>
    </source>
</evidence>
<keyword evidence="2" id="KW-0539">Nucleus</keyword>
<dbReference type="CDD" id="cd12148">
    <property type="entry name" value="fungal_TF_MHR"/>
    <property type="match status" value="1"/>
</dbReference>
<dbReference type="SUPFAM" id="SSF57701">
    <property type="entry name" value="Zn2/Cys6 DNA-binding domain"/>
    <property type="match status" value="1"/>
</dbReference>
<reference evidence="5" key="1">
    <citation type="journal article" date="2021" name="Nat. Commun.">
        <title>Genetic determinants of endophytism in the Arabidopsis root mycobiome.</title>
        <authorList>
            <person name="Mesny F."/>
            <person name="Miyauchi S."/>
            <person name="Thiergart T."/>
            <person name="Pickel B."/>
            <person name="Atanasova L."/>
            <person name="Karlsson M."/>
            <person name="Huettel B."/>
            <person name="Barry K.W."/>
            <person name="Haridas S."/>
            <person name="Chen C."/>
            <person name="Bauer D."/>
            <person name="Andreopoulos W."/>
            <person name="Pangilinan J."/>
            <person name="LaButti K."/>
            <person name="Riley R."/>
            <person name="Lipzen A."/>
            <person name="Clum A."/>
            <person name="Drula E."/>
            <person name="Henrissat B."/>
            <person name="Kohler A."/>
            <person name="Grigoriev I.V."/>
            <person name="Martin F.M."/>
            <person name="Hacquard S."/>
        </authorList>
    </citation>
    <scope>NUCLEOTIDE SEQUENCE</scope>
    <source>
        <strain evidence="5">MPI-CAGE-AT-0147</strain>
    </source>
</reference>
<feature type="domain" description="Zn(2)-C6 fungal-type" evidence="4">
    <location>
        <begin position="21"/>
        <end position="51"/>
    </location>
</feature>
<dbReference type="PROSITE" id="PS50048">
    <property type="entry name" value="ZN2_CY6_FUNGAL_2"/>
    <property type="match status" value="1"/>
</dbReference>
<dbReference type="InterPro" id="IPR001138">
    <property type="entry name" value="Zn2Cys6_DnaBD"/>
</dbReference>
<keyword evidence="1" id="KW-0479">Metal-binding</keyword>
<dbReference type="PROSITE" id="PS00463">
    <property type="entry name" value="ZN2_CY6_FUNGAL_1"/>
    <property type="match status" value="1"/>
</dbReference>
<dbReference type="GO" id="GO:0003677">
    <property type="term" value="F:DNA binding"/>
    <property type="evidence" value="ECO:0007669"/>
    <property type="project" value="InterPro"/>
</dbReference>
<dbReference type="OrthoDB" id="3266505at2759"/>
<evidence type="ECO:0000313" key="5">
    <source>
        <dbReference type="EMBL" id="KAH7121677.1"/>
    </source>
</evidence>
<dbReference type="InterPro" id="IPR050987">
    <property type="entry name" value="AtrR-like"/>
</dbReference>
<name>A0A9P9DMK4_9HYPO</name>
<dbReference type="SMART" id="SM00066">
    <property type="entry name" value="GAL4"/>
    <property type="match status" value="1"/>
</dbReference>
<dbReference type="PANTHER" id="PTHR46910:SF25">
    <property type="entry name" value="ABC-TRANSPORTER-REGULATING TRANSCRIPTION FACTOR"/>
    <property type="match status" value="1"/>
</dbReference>
<dbReference type="Proteomes" id="UP000738349">
    <property type="component" value="Unassembled WGS sequence"/>
</dbReference>
<feature type="region of interest" description="Disordered" evidence="3">
    <location>
        <begin position="84"/>
        <end position="113"/>
    </location>
</feature>
<feature type="compositionally biased region" description="Polar residues" evidence="3">
    <location>
        <begin position="92"/>
        <end position="113"/>
    </location>
</feature>
<dbReference type="GO" id="GO:0000981">
    <property type="term" value="F:DNA-binding transcription factor activity, RNA polymerase II-specific"/>
    <property type="evidence" value="ECO:0007669"/>
    <property type="project" value="InterPro"/>
</dbReference>
<evidence type="ECO:0000259" key="4">
    <source>
        <dbReference type="PROSITE" id="PS50048"/>
    </source>
</evidence>
<dbReference type="GO" id="GO:0006351">
    <property type="term" value="P:DNA-templated transcription"/>
    <property type="evidence" value="ECO:0007669"/>
    <property type="project" value="InterPro"/>
</dbReference>
<dbReference type="InterPro" id="IPR007219">
    <property type="entry name" value="XnlR_reg_dom"/>
</dbReference>
<dbReference type="Pfam" id="PF04082">
    <property type="entry name" value="Fungal_trans"/>
    <property type="match status" value="1"/>
</dbReference>
<organism evidence="5 6">
    <name type="scientific">Dactylonectria macrodidyma</name>
    <dbReference type="NCBI Taxonomy" id="307937"/>
    <lineage>
        <taxon>Eukaryota</taxon>
        <taxon>Fungi</taxon>
        <taxon>Dikarya</taxon>
        <taxon>Ascomycota</taxon>
        <taxon>Pezizomycotina</taxon>
        <taxon>Sordariomycetes</taxon>
        <taxon>Hypocreomycetidae</taxon>
        <taxon>Hypocreales</taxon>
        <taxon>Nectriaceae</taxon>
        <taxon>Dactylonectria</taxon>
    </lineage>
</organism>
<evidence type="ECO:0000256" key="1">
    <source>
        <dbReference type="ARBA" id="ARBA00022723"/>
    </source>
</evidence>
<gene>
    <name evidence="5" type="ORF">EDB81DRAFT_814214</name>
</gene>
<dbReference type="PANTHER" id="PTHR46910">
    <property type="entry name" value="TRANSCRIPTION FACTOR PDR1"/>
    <property type="match status" value="1"/>
</dbReference>
<dbReference type="AlphaFoldDB" id="A0A9P9DMK4"/>
<dbReference type="CDD" id="cd00067">
    <property type="entry name" value="GAL4"/>
    <property type="match status" value="1"/>
</dbReference>
<dbReference type="GO" id="GO:0008270">
    <property type="term" value="F:zinc ion binding"/>
    <property type="evidence" value="ECO:0007669"/>
    <property type="project" value="InterPro"/>
</dbReference>
<dbReference type="Pfam" id="PF00172">
    <property type="entry name" value="Zn_clus"/>
    <property type="match status" value="1"/>
</dbReference>
<keyword evidence="6" id="KW-1185">Reference proteome</keyword>
<sequence length="694" mass="76777">MDLGSAVPAPRRRIRDRTSQACNRCRATKIRCDNQAPACSPCRAKKLECIRDPRGQSANSSKRALTLEQRLKEMEASLQVLPTQPGLAKSAAENQSKSSPAGINSMPKTSSDVAIEKSVSSEYNHQHIASANPRVSDLKIPCRDQPTRPTLMDSTEVPVLRLTKDKVVERRNTIRDSVSPKRLYMPMFPKAEVILLAEMFFEEINTPLPLFHVASFMALCQGELPVDGCSENPAWWACLNAVVAMAIQLKTMNDAFRTVSDFSWSLFKNAFAVYPELMENEPTILSVQALLSMAMFLSGTTDTKTMSLLLLSAVEMIRALELHKEFVESDLDPVEGEQRRRIFWVAFLLEKTISIHSGSPSALLDGGFEVNFPAKDPPDGLGNVTISGRTGKVNIFLLRIRLGIIESQVEKCLLCVNASANFDQHLQDGLFELRCQLEAWRESLPLEIQPGYNAGLTPAVEPNSLVLIILHCEFYRCIDMIEMALTLSLSQASRNRGAEGLSGRFSETAARCTIRVLRNVKSPTYTELWRLLPYPLWATITLLSRVLETPGDSRAASDVNLIMFFVQFLHKMQKEGCDLGKFVDGCTVLLWIAKIAVREAQNGLQSQTRSQATNSLPRMSSGSDSGTFIQTFSAMLVASNHLRLAQGLIGNVTNLNIEASAIFSNAFQALVKDTNGLYSLGPESLQPRSYGFSS</sequence>